<name>A0A932VR68_9BACT</name>
<evidence type="ECO:0000313" key="1">
    <source>
        <dbReference type="EMBL" id="MBI3631230.1"/>
    </source>
</evidence>
<dbReference type="Proteomes" id="UP000753196">
    <property type="component" value="Unassembled WGS sequence"/>
</dbReference>
<dbReference type="SUPFAM" id="SSF75011">
    <property type="entry name" value="3-carboxy-cis,cis-mucoante lactonizing enzyme"/>
    <property type="match status" value="1"/>
</dbReference>
<evidence type="ECO:0000313" key="2">
    <source>
        <dbReference type="Proteomes" id="UP000753196"/>
    </source>
</evidence>
<dbReference type="EMBL" id="JACQCR010000063">
    <property type="protein sequence ID" value="MBI3631230.1"/>
    <property type="molecule type" value="Genomic_DNA"/>
</dbReference>
<feature type="non-terminal residue" evidence="1">
    <location>
        <position position="1"/>
    </location>
</feature>
<dbReference type="AlphaFoldDB" id="A0A932VR68"/>
<organism evidence="1 2">
    <name type="scientific">Candidatus Sungiibacteriota bacterium</name>
    <dbReference type="NCBI Taxonomy" id="2750080"/>
    <lineage>
        <taxon>Bacteria</taxon>
        <taxon>Candidatus Sungiibacteriota</taxon>
    </lineage>
</organism>
<comment type="caution">
    <text evidence="1">The sequence shown here is derived from an EMBL/GenBank/DDBJ whole genome shotgun (WGS) entry which is preliminary data.</text>
</comment>
<protein>
    <submittedName>
        <fullName evidence="1">Uncharacterized protein</fullName>
    </submittedName>
</protein>
<accession>A0A932VR68</accession>
<dbReference type="InterPro" id="IPR013211">
    <property type="entry name" value="LVIVD"/>
</dbReference>
<proteinExistence type="predicted"/>
<sequence length="737" mass="76375">ASVAEQSGPISYTKKLDVTDIDSYTKQATSTVSWQSGGRTLSIVLSTLLTNPTAGSICSPTLSGDWTSPKVYAFPSQFLLPENNSNGLGISDIKVYRQKMYVAAYSAANTNNTLYIFNLPNNPGQQPTFFGETDTASPGLAAVTVFGKYAYVANQSRTAQLQVIDTSNLGAQPTSFKLNNVTGTGGQALGHAIFYANGKIYLGLTTTKTGPEFNIIDVGGGGTLGASPTNPLPLGSYAVGHDVNAIYVSGNYAYIAHPMSSSDTYPEQVTVLDVSNPLTPFRPLTGQGFYKAPDNQGNGKSLAMLGSTLYLGRTVTTSVNPEFYLLNDVDPTNLATNNTSPLGKKISNSVNDLAVRDYLAFLLTNSQFQIWKISDPTNITPWAMLNLSDYTNGNGSGAGTSASCTGNYFYVALASSQGNNKDIIYIIGPKQVDVYALSSSGDIAVTQGSAGSTVITSSIVSGFPQGETLTIKPPGLPTGATATFSNNTCMPTCSDTLTIATTLSTPVGTYPITVVSPSGVSTLPFNLVVNLQPFNYTLSTPVNVTAVRAGSSQNTSFTATLASGNTQSVSFFTNSVLPSGVTMTYSPISASCSPSPTCTVTLTLSASAGAALGMSQITMTGSSPSHTTSFTLTVNPPPFDYSFVTPADVSVNRGSSVTNNVTINIISGAVPQAVTMTSTVSPGVTVNPASASCTPSPSTCTVTFTYTAAAGASTGNKTITINGALPAQSTTFKLKVN</sequence>
<reference evidence="1" key="1">
    <citation type="submission" date="2020-07" db="EMBL/GenBank/DDBJ databases">
        <title>Huge and variable diversity of episymbiotic CPR bacteria and DPANN archaea in groundwater ecosystems.</title>
        <authorList>
            <person name="He C.Y."/>
            <person name="Keren R."/>
            <person name="Whittaker M."/>
            <person name="Farag I.F."/>
            <person name="Doudna J."/>
            <person name="Cate J.H.D."/>
            <person name="Banfield J.F."/>
        </authorList>
    </citation>
    <scope>NUCLEOTIDE SEQUENCE</scope>
    <source>
        <strain evidence="1">NC_groundwater_973_Pr1_S-0.2um_54_13</strain>
    </source>
</reference>
<gene>
    <name evidence="1" type="ORF">HY221_02735</name>
</gene>
<dbReference type="Pfam" id="PF08309">
    <property type="entry name" value="LVIVD"/>
    <property type="match status" value="2"/>
</dbReference>